<proteinExistence type="predicted"/>
<dbReference type="EMBL" id="BAABWU010000011">
    <property type="protein sequence ID" value="GAA6197327.1"/>
    <property type="molecule type" value="Genomic_DNA"/>
</dbReference>
<accession>A0ABQ0AN91</accession>
<keyword evidence="3" id="KW-1185">Reference proteome</keyword>
<evidence type="ECO:0000313" key="2">
    <source>
        <dbReference type="EMBL" id="GAA6197327.1"/>
    </source>
</evidence>
<evidence type="ECO:0000256" key="1">
    <source>
        <dbReference type="SAM" id="MobiDB-lite"/>
    </source>
</evidence>
<comment type="caution">
    <text evidence="2">The sequence shown here is derived from an EMBL/GenBank/DDBJ whole genome shotgun (WGS) entry which is preliminary data.</text>
</comment>
<reference evidence="2 3" key="1">
    <citation type="submission" date="2024-04" db="EMBL/GenBank/DDBJ databases">
        <title>Draft genome sequence of Pseudophaeobacter arcticus NBRC 116598.</title>
        <authorList>
            <person name="Miyakawa T."/>
            <person name="Kusuya Y."/>
            <person name="Miura T."/>
        </authorList>
    </citation>
    <scope>NUCLEOTIDE SEQUENCE [LARGE SCALE GENOMIC DNA]</scope>
    <source>
        <strain evidence="2 3">SU-CL00105</strain>
    </source>
</reference>
<sequence>MFEAITFPLSSATEHGSLVLLERDSIQGDKRPVQYWTAGKRDGLNTQFKEVMDLTRAENACGSNSGRIPGKDLCEDETGDHPPFSSATAHHKLFPMSLKEHELSFGAYGTFDIDSMSFDMAS</sequence>
<protein>
    <submittedName>
        <fullName evidence="2">Uncharacterized protein</fullName>
    </submittedName>
</protein>
<dbReference type="Proteomes" id="UP001441944">
    <property type="component" value="Unassembled WGS sequence"/>
</dbReference>
<organism evidence="2 3">
    <name type="scientific">Pseudophaeobacter arcticus</name>
    <dbReference type="NCBI Taxonomy" id="385492"/>
    <lineage>
        <taxon>Bacteria</taxon>
        <taxon>Pseudomonadati</taxon>
        <taxon>Pseudomonadota</taxon>
        <taxon>Alphaproteobacteria</taxon>
        <taxon>Rhodobacterales</taxon>
        <taxon>Paracoccaceae</taxon>
        <taxon>Pseudophaeobacter</taxon>
    </lineage>
</organism>
<name>A0ABQ0AN91_9RHOB</name>
<gene>
    <name evidence="2" type="ORF">NBRC116598_27710</name>
</gene>
<dbReference type="RefSeq" id="WP_353400932.1">
    <property type="nucleotide sequence ID" value="NZ_BAABWU010000011.1"/>
</dbReference>
<feature type="region of interest" description="Disordered" evidence="1">
    <location>
        <begin position="60"/>
        <end position="86"/>
    </location>
</feature>
<evidence type="ECO:0000313" key="3">
    <source>
        <dbReference type="Proteomes" id="UP001441944"/>
    </source>
</evidence>